<evidence type="ECO:0000256" key="1">
    <source>
        <dbReference type="SAM" id="SignalP"/>
    </source>
</evidence>
<feature type="chain" id="PRO_5023807802" description="Secreted protein" evidence="1">
    <location>
        <begin position="22"/>
        <end position="121"/>
    </location>
</feature>
<evidence type="ECO:0008006" key="4">
    <source>
        <dbReference type="Google" id="ProtNLM"/>
    </source>
</evidence>
<feature type="signal peptide" evidence="1">
    <location>
        <begin position="1"/>
        <end position="21"/>
    </location>
</feature>
<gene>
    <name evidence="2" type="ORF">FN846DRAFT_187774</name>
</gene>
<comment type="caution">
    <text evidence="2">The sequence shown here is derived from an EMBL/GenBank/DDBJ whole genome shotgun (WGS) entry which is preliminary data.</text>
</comment>
<evidence type="ECO:0000313" key="3">
    <source>
        <dbReference type="Proteomes" id="UP000326924"/>
    </source>
</evidence>
<dbReference type="AlphaFoldDB" id="A0A5J5EQF1"/>
<name>A0A5J5EQF1_9PEZI</name>
<dbReference type="InParanoid" id="A0A5J5EQF1"/>
<dbReference type="Proteomes" id="UP000326924">
    <property type="component" value="Unassembled WGS sequence"/>
</dbReference>
<protein>
    <recommendedName>
        <fullName evidence="4">Secreted protein</fullName>
    </recommendedName>
</protein>
<proteinExistence type="predicted"/>
<evidence type="ECO:0000313" key="2">
    <source>
        <dbReference type="EMBL" id="KAA8899187.1"/>
    </source>
</evidence>
<dbReference type="EMBL" id="VXIS01000171">
    <property type="protein sequence ID" value="KAA8899187.1"/>
    <property type="molecule type" value="Genomic_DNA"/>
</dbReference>
<keyword evidence="3" id="KW-1185">Reference proteome</keyword>
<reference evidence="2 3" key="1">
    <citation type="submission" date="2019-09" db="EMBL/GenBank/DDBJ databases">
        <title>Draft genome of the ectomycorrhizal ascomycete Sphaerosporella brunnea.</title>
        <authorList>
            <consortium name="DOE Joint Genome Institute"/>
            <person name="Benucci G.M."/>
            <person name="Marozzi G."/>
            <person name="Antonielli L."/>
            <person name="Sanchez S."/>
            <person name="Marco P."/>
            <person name="Wang X."/>
            <person name="Falini L.B."/>
            <person name="Barry K."/>
            <person name="Haridas S."/>
            <person name="Lipzen A."/>
            <person name="Labutti K."/>
            <person name="Grigoriev I.V."/>
            <person name="Murat C."/>
            <person name="Martin F."/>
            <person name="Albertini E."/>
            <person name="Donnini D."/>
            <person name="Bonito G."/>
        </authorList>
    </citation>
    <scope>NUCLEOTIDE SEQUENCE [LARGE SCALE GENOMIC DNA]</scope>
    <source>
        <strain evidence="2 3">Sb_GMNB300</strain>
    </source>
</reference>
<accession>A0A5J5EQF1</accession>
<sequence length="121" mass="14237">MFYWSLVCSFFHLWFVQLALPGFSFTYSYCMMGDTWFWCSAGWHWLGRWWCLDCAFPCVRFSHCSPCSHPWRVVKANALQLRLAGLPLAERSGDPLSAGFGLRYLRRSTKPNCRLRKRPTE</sequence>
<organism evidence="2 3">
    <name type="scientific">Sphaerosporella brunnea</name>
    <dbReference type="NCBI Taxonomy" id="1250544"/>
    <lineage>
        <taxon>Eukaryota</taxon>
        <taxon>Fungi</taxon>
        <taxon>Dikarya</taxon>
        <taxon>Ascomycota</taxon>
        <taxon>Pezizomycotina</taxon>
        <taxon>Pezizomycetes</taxon>
        <taxon>Pezizales</taxon>
        <taxon>Pyronemataceae</taxon>
        <taxon>Sphaerosporella</taxon>
    </lineage>
</organism>
<keyword evidence="1" id="KW-0732">Signal</keyword>